<dbReference type="AlphaFoldDB" id="A0AAP0P595"/>
<protein>
    <submittedName>
        <fullName evidence="1">Uncharacterized protein</fullName>
    </submittedName>
</protein>
<name>A0AAP0P595_9MAGN</name>
<reference evidence="1 2" key="1">
    <citation type="submission" date="2024-01" db="EMBL/GenBank/DDBJ databases">
        <title>Genome assemblies of Stephania.</title>
        <authorList>
            <person name="Yang L."/>
        </authorList>
    </citation>
    <scope>NUCLEOTIDE SEQUENCE [LARGE SCALE GENOMIC DNA]</scope>
    <source>
        <strain evidence="1">JXDWG</strain>
        <tissue evidence="1">Leaf</tissue>
    </source>
</reference>
<keyword evidence="2" id="KW-1185">Reference proteome</keyword>
<organism evidence="1 2">
    <name type="scientific">Stephania cephalantha</name>
    <dbReference type="NCBI Taxonomy" id="152367"/>
    <lineage>
        <taxon>Eukaryota</taxon>
        <taxon>Viridiplantae</taxon>
        <taxon>Streptophyta</taxon>
        <taxon>Embryophyta</taxon>
        <taxon>Tracheophyta</taxon>
        <taxon>Spermatophyta</taxon>
        <taxon>Magnoliopsida</taxon>
        <taxon>Ranunculales</taxon>
        <taxon>Menispermaceae</taxon>
        <taxon>Menispermoideae</taxon>
        <taxon>Cissampelideae</taxon>
        <taxon>Stephania</taxon>
    </lineage>
</organism>
<comment type="caution">
    <text evidence="1">The sequence shown here is derived from an EMBL/GenBank/DDBJ whole genome shotgun (WGS) entry which is preliminary data.</text>
</comment>
<sequence length="68" mass="8008">MDNGQILRKMGFCLGQASTTWGEPGRISMDARDNMHGTKMVQPTIMEFHLRREEKRVEWAQYQVRPKQ</sequence>
<gene>
    <name evidence="1" type="ORF">Scep_011115</name>
</gene>
<evidence type="ECO:0000313" key="1">
    <source>
        <dbReference type="EMBL" id="KAK9131587.1"/>
    </source>
</evidence>
<proteinExistence type="predicted"/>
<accession>A0AAP0P595</accession>
<dbReference type="EMBL" id="JBBNAG010000005">
    <property type="protein sequence ID" value="KAK9131587.1"/>
    <property type="molecule type" value="Genomic_DNA"/>
</dbReference>
<evidence type="ECO:0000313" key="2">
    <source>
        <dbReference type="Proteomes" id="UP001419268"/>
    </source>
</evidence>
<dbReference type="Proteomes" id="UP001419268">
    <property type="component" value="Unassembled WGS sequence"/>
</dbReference>